<keyword evidence="8" id="KW-1185">Reference proteome</keyword>
<dbReference type="EMBL" id="JARGYU010000001">
    <property type="protein sequence ID" value="MDZ5760855.1"/>
    <property type="molecule type" value="Genomic_DNA"/>
</dbReference>
<protein>
    <submittedName>
        <fullName evidence="7">RNA polymerase-binding transcription factor DksA</fullName>
    </submittedName>
</protein>
<feature type="domain" description="DnaK suppressor protein DksA N-terminal" evidence="6">
    <location>
        <begin position="40"/>
        <end position="109"/>
    </location>
</feature>
<dbReference type="GO" id="GO:0008270">
    <property type="term" value="F:zinc ion binding"/>
    <property type="evidence" value="ECO:0007669"/>
    <property type="project" value="UniProtKB-KW"/>
</dbReference>
<evidence type="ECO:0000313" key="8">
    <source>
        <dbReference type="Proteomes" id="UP001289135"/>
    </source>
</evidence>
<dbReference type="InterPro" id="IPR000962">
    <property type="entry name" value="Znf_DskA_TraR"/>
</dbReference>
<reference evidence="7" key="1">
    <citation type="submission" date="2023-02" db="EMBL/GenBank/DDBJ databases">
        <title>Host association and intracellularity evolved multiple times independently in the Rickettsiales.</title>
        <authorList>
            <person name="Castelli M."/>
            <person name="Nardi T."/>
            <person name="Gammuto L."/>
            <person name="Bellinzona G."/>
            <person name="Sabaneyeva E."/>
            <person name="Potekhin A."/>
            <person name="Serra V."/>
            <person name="Petroni G."/>
            <person name="Sassera D."/>
        </authorList>
    </citation>
    <scope>NUCLEOTIDE SEQUENCE</scope>
    <source>
        <strain evidence="7">USBL-36I1</strain>
    </source>
</reference>
<keyword evidence="1" id="KW-0479">Metal-binding</keyword>
<evidence type="ECO:0000256" key="2">
    <source>
        <dbReference type="ARBA" id="ARBA00022771"/>
    </source>
</evidence>
<dbReference type="SUPFAM" id="SSF109635">
    <property type="entry name" value="DnaK suppressor protein DksA, alpha-hairpin domain"/>
    <property type="match status" value="1"/>
</dbReference>
<dbReference type="Gene3D" id="1.20.120.910">
    <property type="entry name" value="DksA, coiled-coil domain"/>
    <property type="match status" value="1"/>
</dbReference>
<name>A0AAE4VIW8_9RICK</name>
<dbReference type="Proteomes" id="UP001289135">
    <property type="component" value="Unassembled WGS sequence"/>
</dbReference>
<keyword evidence="2" id="KW-0863">Zinc-finger</keyword>
<dbReference type="PROSITE" id="PS51128">
    <property type="entry name" value="ZF_DKSA_2"/>
    <property type="match status" value="1"/>
</dbReference>
<dbReference type="SUPFAM" id="SSF57716">
    <property type="entry name" value="Glucocorticoid receptor-like (DNA-binding domain)"/>
    <property type="match status" value="1"/>
</dbReference>
<dbReference type="PANTHER" id="PTHR33823">
    <property type="entry name" value="RNA POLYMERASE-BINDING TRANSCRIPTION FACTOR DKSA-RELATED"/>
    <property type="match status" value="1"/>
</dbReference>
<evidence type="ECO:0000256" key="1">
    <source>
        <dbReference type="ARBA" id="ARBA00022723"/>
    </source>
</evidence>
<feature type="domain" description="Zinc finger DksA/TraR C4-type" evidence="5">
    <location>
        <begin position="113"/>
        <end position="147"/>
    </location>
</feature>
<dbReference type="InterPro" id="IPR037187">
    <property type="entry name" value="DnaK_N"/>
</dbReference>
<sequence>MENHFNWLNEKTSPFYRAIADIPNNYKPSEKEEYMCPEHREYFRKKLIAWKLNIIYNFENTKKIIKEIEWNNPDMEERVFSENSIELDMRTSERKIRLLERIDEALKRIVDNKYGYCSITDEPIGLRRLEARPIATMCIGAQELHEKFERNHNKDAYHRYYRMDNENIASSEG</sequence>
<evidence type="ECO:0000313" key="7">
    <source>
        <dbReference type="EMBL" id="MDZ5760855.1"/>
    </source>
</evidence>
<evidence type="ECO:0000259" key="6">
    <source>
        <dbReference type="Pfam" id="PF21157"/>
    </source>
</evidence>
<dbReference type="AlphaFoldDB" id="A0AAE4VIW8"/>
<organism evidence="7 8">
    <name type="scientific">Lyticum sinuosum</name>
    <dbReference type="NCBI Taxonomy" id="1332059"/>
    <lineage>
        <taxon>Bacteria</taxon>
        <taxon>Pseudomonadati</taxon>
        <taxon>Pseudomonadota</taxon>
        <taxon>Alphaproteobacteria</taxon>
        <taxon>Rickettsiales</taxon>
        <taxon>Lyticum</taxon>
    </lineage>
</organism>
<evidence type="ECO:0000259" key="5">
    <source>
        <dbReference type="Pfam" id="PF01258"/>
    </source>
</evidence>
<accession>A0AAE4VIW8</accession>
<feature type="zinc finger region" description="dksA C4-type" evidence="4">
    <location>
        <begin position="117"/>
        <end position="141"/>
    </location>
</feature>
<dbReference type="Pfam" id="PF21157">
    <property type="entry name" value="DksA_N"/>
    <property type="match status" value="1"/>
</dbReference>
<dbReference type="PROSITE" id="PS01102">
    <property type="entry name" value="ZF_DKSA_1"/>
    <property type="match status" value="1"/>
</dbReference>
<dbReference type="PANTHER" id="PTHR33823:SF2">
    <property type="entry name" value="RNA POLYMERASE-BINDING TRANSCRIPTION FACTOR DKSA"/>
    <property type="match status" value="1"/>
</dbReference>
<comment type="caution">
    <text evidence="7">The sequence shown here is derived from an EMBL/GenBank/DDBJ whole genome shotgun (WGS) entry which is preliminary data.</text>
</comment>
<dbReference type="InterPro" id="IPR020458">
    <property type="entry name" value="Znf_DskA_TraR_CS"/>
</dbReference>
<gene>
    <name evidence="7" type="ORF">Lyticum_00006</name>
</gene>
<dbReference type="InterPro" id="IPR048489">
    <property type="entry name" value="DksA_N"/>
</dbReference>
<keyword evidence="3" id="KW-0862">Zinc</keyword>
<evidence type="ECO:0000256" key="4">
    <source>
        <dbReference type="PROSITE-ProRule" id="PRU00510"/>
    </source>
</evidence>
<proteinExistence type="predicted"/>
<evidence type="ECO:0000256" key="3">
    <source>
        <dbReference type="ARBA" id="ARBA00022833"/>
    </source>
</evidence>
<dbReference type="Pfam" id="PF01258">
    <property type="entry name" value="zf-dskA_traR"/>
    <property type="match status" value="1"/>
</dbReference>